<proteinExistence type="predicted"/>
<dbReference type="SUPFAM" id="SSF47473">
    <property type="entry name" value="EF-hand"/>
    <property type="match status" value="1"/>
</dbReference>
<dbReference type="GO" id="GO:0005758">
    <property type="term" value="C:mitochondrial intermembrane space"/>
    <property type="evidence" value="ECO:0007669"/>
    <property type="project" value="UniProtKB-SubCell"/>
</dbReference>
<keyword evidence="8" id="KW-0472">Membrane</keyword>
<dbReference type="GO" id="GO:1990246">
    <property type="term" value="C:uniplex complex"/>
    <property type="evidence" value="ECO:0007669"/>
    <property type="project" value="TreeGrafter"/>
</dbReference>
<feature type="domain" description="EF-hand" evidence="9">
    <location>
        <begin position="53"/>
        <end position="88"/>
    </location>
</feature>
<protein>
    <recommendedName>
        <fullName evidence="9">EF-hand domain-containing protein</fullName>
    </recommendedName>
</protein>
<evidence type="ECO:0000256" key="5">
    <source>
        <dbReference type="ARBA" id="ARBA00022837"/>
    </source>
</evidence>
<evidence type="ECO:0000256" key="6">
    <source>
        <dbReference type="ARBA" id="ARBA00022946"/>
    </source>
</evidence>
<dbReference type="Pfam" id="PF13499">
    <property type="entry name" value="EF-hand_7"/>
    <property type="match status" value="1"/>
</dbReference>
<evidence type="ECO:0000256" key="1">
    <source>
        <dbReference type="ARBA" id="ARBA00004273"/>
    </source>
</evidence>
<evidence type="ECO:0000256" key="8">
    <source>
        <dbReference type="ARBA" id="ARBA00023136"/>
    </source>
</evidence>
<comment type="caution">
    <text evidence="10">The sequence shown here is derived from an EMBL/GenBank/DDBJ whole genome shotgun (WGS) entry which is preliminary data.</text>
</comment>
<dbReference type="Gene3D" id="1.10.238.10">
    <property type="entry name" value="EF-hand"/>
    <property type="match status" value="1"/>
</dbReference>
<keyword evidence="4" id="KW-0999">Mitochondrion inner membrane</keyword>
<keyword evidence="5" id="KW-0106">Calcium</keyword>
<dbReference type="InterPro" id="IPR018247">
    <property type="entry name" value="EF_Hand_1_Ca_BS"/>
</dbReference>
<reference evidence="10" key="2">
    <citation type="submission" date="2020-11" db="EMBL/GenBank/DDBJ databases">
        <authorList>
            <person name="McCartney M.A."/>
            <person name="Auch B."/>
            <person name="Kono T."/>
            <person name="Mallez S."/>
            <person name="Becker A."/>
            <person name="Gohl D.M."/>
            <person name="Silverstein K.A.T."/>
            <person name="Koren S."/>
            <person name="Bechman K.B."/>
            <person name="Herman A."/>
            <person name="Abrahante J.E."/>
            <person name="Garbe J."/>
        </authorList>
    </citation>
    <scope>NUCLEOTIDE SEQUENCE</scope>
    <source>
        <strain evidence="10">Duluth1</strain>
        <tissue evidence="10">Whole animal</tissue>
    </source>
</reference>
<evidence type="ECO:0000313" key="11">
    <source>
        <dbReference type="Proteomes" id="UP000828390"/>
    </source>
</evidence>
<dbReference type="AlphaFoldDB" id="A0A9D4LK27"/>
<organism evidence="10 11">
    <name type="scientific">Dreissena polymorpha</name>
    <name type="common">Zebra mussel</name>
    <name type="synonym">Mytilus polymorpha</name>
    <dbReference type="NCBI Taxonomy" id="45954"/>
    <lineage>
        <taxon>Eukaryota</taxon>
        <taxon>Metazoa</taxon>
        <taxon>Spiralia</taxon>
        <taxon>Lophotrochozoa</taxon>
        <taxon>Mollusca</taxon>
        <taxon>Bivalvia</taxon>
        <taxon>Autobranchia</taxon>
        <taxon>Heteroconchia</taxon>
        <taxon>Euheterodonta</taxon>
        <taxon>Imparidentia</taxon>
        <taxon>Neoheterodontei</taxon>
        <taxon>Myida</taxon>
        <taxon>Dreissenoidea</taxon>
        <taxon>Dreissenidae</taxon>
        <taxon>Dreissena</taxon>
    </lineage>
</organism>
<dbReference type="GO" id="GO:0051560">
    <property type="term" value="P:mitochondrial calcium ion homeostasis"/>
    <property type="evidence" value="ECO:0007669"/>
    <property type="project" value="TreeGrafter"/>
</dbReference>
<dbReference type="Proteomes" id="UP000828390">
    <property type="component" value="Unassembled WGS sequence"/>
</dbReference>
<dbReference type="PROSITE" id="PS50222">
    <property type="entry name" value="EF_HAND_2"/>
    <property type="match status" value="1"/>
</dbReference>
<keyword evidence="6" id="KW-0809">Transit peptide</keyword>
<evidence type="ECO:0000256" key="4">
    <source>
        <dbReference type="ARBA" id="ARBA00022792"/>
    </source>
</evidence>
<evidence type="ECO:0000256" key="3">
    <source>
        <dbReference type="ARBA" id="ARBA00022737"/>
    </source>
</evidence>
<evidence type="ECO:0000259" key="9">
    <source>
        <dbReference type="PROSITE" id="PS50222"/>
    </source>
</evidence>
<dbReference type="InterPro" id="IPR011992">
    <property type="entry name" value="EF-hand-dom_pair"/>
</dbReference>
<evidence type="ECO:0000313" key="10">
    <source>
        <dbReference type="EMBL" id="KAH3858266.1"/>
    </source>
</evidence>
<reference evidence="10" key="1">
    <citation type="journal article" date="2019" name="bioRxiv">
        <title>The Genome of the Zebra Mussel, Dreissena polymorpha: A Resource for Invasive Species Research.</title>
        <authorList>
            <person name="McCartney M.A."/>
            <person name="Auch B."/>
            <person name="Kono T."/>
            <person name="Mallez S."/>
            <person name="Zhang Y."/>
            <person name="Obille A."/>
            <person name="Becker A."/>
            <person name="Abrahante J.E."/>
            <person name="Garbe J."/>
            <person name="Badalamenti J.P."/>
            <person name="Herman A."/>
            <person name="Mangelson H."/>
            <person name="Liachko I."/>
            <person name="Sullivan S."/>
            <person name="Sone E.D."/>
            <person name="Koren S."/>
            <person name="Silverstein K.A.T."/>
            <person name="Beckman K.B."/>
            <person name="Gohl D.M."/>
        </authorList>
    </citation>
    <scope>NUCLEOTIDE SEQUENCE</scope>
    <source>
        <strain evidence="10">Duluth1</strain>
        <tissue evidence="10">Whole animal</tissue>
    </source>
</reference>
<name>A0A9D4LK27_DREPO</name>
<gene>
    <name evidence="10" type="ORF">DPMN_100887</name>
</gene>
<dbReference type="PANTHER" id="PTHR12294:SF13">
    <property type="entry name" value="MITOCHONDRIAL CALCIUM UPTAKE 3, ISOFORM D"/>
    <property type="match status" value="1"/>
</dbReference>
<dbReference type="InterPro" id="IPR039800">
    <property type="entry name" value="MICU1/2/3"/>
</dbReference>
<dbReference type="EMBL" id="JAIWYP010000003">
    <property type="protein sequence ID" value="KAH3858266.1"/>
    <property type="molecule type" value="Genomic_DNA"/>
</dbReference>
<dbReference type="GO" id="GO:0005509">
    <property type="term" value="F:calcium ion binding"/>
    <property type="evidence" value="ECO:0007669"/>
    <property type="project" value="InterPro"/>
</dbReference>
<keyword evidence="3" id="KW-0677">Repeat</keyword>
<dbReference type="PROSITE" id="PS00018">
    <property type="entry name" value="EF_HAND_1"/>
    <property type="match status" value="1"/>
</dbReference>
<evidence type="ECO:0000256" key="2">
    <source>
        <dbReference type="ARBA" id="ARBA00004569"/>
    </source>
</evidence>
<comment type="subcellular location">
    <subcellularLocation>
        <location evidence="1">Mitochondrion inner membrane</location>
    </subcellularLocation>
    <subcellularLocation>
        <location evidence="2">Mitochondrion intermembrane space</location>
    </subcellularLocation>
</comment>
<dbReference type="GO" id="GO:0036444">
    <property type="term" value="P:calcium import into the mitochondrion"/>
    <property type="evidence" value="ECO:0007669"/>
    <property type="project" value="TreeGrafter"/>
</dbReference>
<sequence length="112" mass="13143">MSGITFEEFWEFSQFMNNLDDFTIAMNMYTYAEQPVSKEEFQRAVLTCIGSPLKPHIVDTLFNILDVDGDQHLSYKDFISIMKDRKYRGNRSHMQPMPHTLDAFKSCVKSYI</sequence>
<keyword evidence="7" id="KW-0496">Mitochondrion</keyword>
<dbReference type="InterPro" id="IPR002048">
    <property type="entry name" value="EF_hand_dom"/>
</dbReference>
<evidence type="ECO:0000256" key="7">
    <source>
        <dbReference type="ARBA" id="ARBA00023128"/>
    </source>
</evidence>
<keyword evidence="11" id="KW-1185">Reference proteome</keyword>
<accession>A0A9D4LK27</accession>
<dbReference type="PANTHER" id="PTHR12294">
    <property type="entry name" value="EF HAND DOMAIN FAMILY A1,A2-RELATED"/>
    <property type="match status" value="1"/>
</dbReference>